<dbReference type="InterPro" id="IPR011004">
    <property type="entry name" value="Trimer_LpxA-like_sf"/>
</dbReference>
<accession>A0A9D1US74</accession>
<reference evidence="5" key="1">
    <citation type="journal article" date="2021" name="PeerJ">
        <title>Extensive microbial diversity within the chicken gut microbiome revealed by metagenomics and culture.</title>
        <authorList>
            <person name="Gilroy R."/>
            <person name="Ravi A."/>
            <person name="Getino M."/>
            <person name="Pursley I."/>
            <person name="Horton D.L."/>
            <person name="Alikhan N.F."/>
            <person name="Baker D."/>
            <person name="Gharbi K."/>
            <person name="Hall N."/>
            <person name="Watson M."/>
            <person name="Adriaenssens E.M."/>
            <person name="Foster-Nyarko E."/>
            <person name="Jarju S."/>
            <person name="Secka A."/>
            <person name="Antonio M."/>
            <person name="Oren A."/>
            <person name="Chaudhuri R.R."/>
            <person name="La Ragione R."/>
            <person name="Hildebrand F."/>
            <person name="Pallen M.J."/>
        </authorList>
    </citation>
    <scope>NUCLEOTIDE SEQUENCE</scope>
    <source>
        <strain evidence="5">ChiHejej3B27-3195</strain>
    </source>
</reference>
<protein>
    <submittedName>
        <fullName evidence="5">Serine acetyltransferase</fullName>
    </submittedName>
</protein>
<keyword evidence="2" id="KW-0808">Transferase</keyword>
<dbReference type="Gene3D" id="2.160.10.10">
    <property type="entry name" value="Hexapeptide repeat proteins"/>
    <property type="match status" value="1"/>
</dbReference>
<proteinExistence type="inferred from homology"/>
<dbReference type="GO" id="GO:0016746">
    <property type="term" value="F:acyltransferase activity"/>
    <property type="evidence" value="ECO:0007669"/>
    <property type="project" value="UniProtKB-KW"/>
</dbReference>
<dbReference type="AlphaFoldDB" id="A0A9D1US74"/>
<dbReference type="Proteomes" id="UP000824151">
    <property type="component" value="Unassembled WGS sequence"/>
</dbReference>
<evidence type="ECO:0000313" key="6">
    <source>
        <dbReference type="Proteomes" id="UP000824151"/>
    </source>
</evidence>
<dbReference type="PROSITE" id="PS00101">
    <property type="entry name" value="HEXAPEP_TRANSFERASES"/>
    <property type="match status" value="1"/>
</dbReference>
<dbReference type="InterPro" id="IPR001451">
    <property type="entry name" value="Hexapep"/>
</dbReference>
<evidence type="ECO:0000256" key="3">
    <source>
        <dbReference type="ARBA" id="ARBA00022737"/>
    </source>
</evidence>
<gene>
    <name evidence="5" type="ORF">H9871_00510</name>
</gene>
<keyword evidence="3" id="KW-0677">Repeat</keyword>
<dbReference type="EMBL" id="DXGD01000021">
    <property type="protein sequence ID" value="HIW98605.1"/>
    <property type="molecule type" value="Genomic_DNA"/>
</dbReference>
<name>A0A9D1US74_9MICC</name>
<dbReference type="InterPro" id="IPR045304">
    <property type="entry name" value="LbH_SAT"/>
</dbReference>
<reference evidence="5" key="2">
    <citation type="submission" date="2021-04" db="EMBL/GenBank/DDBJ databases">
        <authorList>
            <person name="Gilroy R."/>
        </authorList>
    </citation>
    <scope>NUCLEOTIDE SEQUENCE</scope>
    <source>
        <strain evidence="5">ChiHejej3B27-3195</strain>
    </source>
</reference>
<dbReference type="CDD" id="cd03354">
    <property type="entry name" value="LbH_SAT"/>
    <property type="match status" value="1"/>
</dbReference>
<dbReference type="InterPro" id="IPR018357">
    <property type="entry name" value="Hexapep_transf_CS"/>
</dbReference>
<comment type="similarity">
    <text evidence="1">Belongs to the transferase hexapeptide repeat family.</text>
</comment>
<evidence type="ECO:0000256" key="1">
    <source>
        <dbReference type="ARBA" id="ARBA00007274"/>
    </source>
</evidence>
<dbReference type="SUPFAM" id="SSF51161">
    <property type="entry name" value="Trimeric LpxA-like enzymes"/>
    <property type="match status" value="1"/>
</dbReference>
<evidence type="ECO:0000256" key="4">
    <source>
        <dbReference type="ARBA" id="ARBA00023315"/>
    </source>
</evidence>
<dbReference type="Pfam" id="PF00132">
    <property type="entry name" value="Hexapep"/>
    <property type="match status" value="1"/>
</dbReference>
<evidence type="ECO:0000313" key="5">
    <source>
        <dbReference type="EMBL" id="HIW98605.1"/>
    </source>
</evidence>
<organism evidence="5 6">
    <name type="scientific">Candidatus Nesterenkonia stercoripullorum</name>
    <dbReference type="NCBI Taxonomy" id="2838701"/>
    <lineage>
        <taxon>Bacteria</taxon>
        <taxon>Bacillati</taxon>
        <taxon>Actinomycetota</taxon>
        <taxon>Actinomycetes</taxon>
        <taxon>Micrococcales</taxon>
        <taxon>Micrococcaceae</taxon>
        <taxon>Nesterenkonia</taxon>
    </lineage>
</organism>
<sequence>MTRPDRSTDMRTVLQADRRANARYPKSRVILRWLRAAQTWRARKGLLGRAGHILVGGSYKVVTEWVMGVELPASTEIGAGLRLRHGVGIVVNPATRIGRGVMIRQHVTLGNRLSASDCPIIEDDVEIGVGAVIIGAVRIGRGARIGPNAVVVKDVPPGAVVYSPTSVHRSASG</sequence>
<comment type="caution">
    <text evidence="5">The sequence shown here is derived from an EMBL/GenBank/DDBJ whole genome shotgun (WGS) entry which is preliminary data.</text>
</comment>
<keyword evidence="4" id="KW-0012">Acyltransferase</keyword>
<dbReference type="PANTHER" id="PTHR42811">
    <property type="entry name" value="SERINE ACETYLTRANSFERASE"/>
    <property type="match status" value="1"/>
</dbReference>
<evidence type="ECO:0000256" key="2">
    <source>
        <dbReference type="ARBA" id="ARBA00022679"/>
    </source>
</evidence>